<dbReference type="AlphaFoldDB" id="A0A9N7TX59"/>
<accession>A0A9N7TX59</accession>
<dbReference type="Proteomes" id="UP001153269">
    <property type="component" value="Unassembled WGS sequence"/>
</dbReference>
<evidence type="ECO:0000313" key="1">
    <source>
        <dbReference type="EMBL" id="CAB1420278.1"/>
    </source>
</evidence>
<comment type="caution">
    <text evidence="1">The sequence shown here is derived from an EMBL/GenBank/DDBJ whole genome shotgun (WGS) entry which is preliminary data.</text>
</comment>
<evidence type="ECO:0000313" key="2">
    <source>
        <dbReference type="Proteomes" id="UP001153269"/>
    </source>
</evidence>
<organism evidence="1 2">
    <name type="scientific">Pleuronectes platessa</name>
    <name type="common">European plaice</name>
    <dbReference type="NCBI Taxonomy" id="8262"/>
    <lineage>
        <taxon>Eukaryota</taxon>
        <taxon>Metazoa</taxon>
        <taxon>Chordata</taxon>
        <taxon>Craniata</taxon>
        <taxon>Vertebrata</taxon>
        <taxon>Euteleostomi</taxon>
        <taxon>Actinopterygii</taxon>
        <taxon>Neopterygii</taxon>
        <taxon>Teleostei</taxon>
        <taxon>Neoteleostei</taxon>
        <taxon>Acanthomorphata</taxon>
        <taxon>Carangaria</taxon>
        <taxon>Pleuronectiformes</taxon>
        <taxon>Pleuronectoidei</taxon>
        <taxon>Pleuronectidae</taxon>
        <taxon>Pleuronectes</taxon>
    </lineage>
</organism>
<keyword evidence="2" id="KW-1185">Reference proteome</keyword>
<reference evidence="1" key="1">
    <citation type="submission" date="2020-03" db="EMBL/GenBank/DDBJ databases">
        <authorList>
            <person name="Weist P."/>
        </authorList>
    </citation>
    <scope>NUCLEOTIDE SEQUENCE</scope>
</reference>
<dbReference type="EMBL" id="CADEAL010000446">
    <property type="protein sequence ID" value="CAB1420278.1"/>
    <property type="molecule type" value="Genomic_DNA"/>
</dbReference>
<sequence length="156" mass="17085">MSAKDGHVLLVMSTRGGGKVRHGASPRCLRGHLGSKWNLNAAAINVTVNKLAAASRRWCRWRRQGAGKVHAARQVEIFMQSRTGCFGSQAGAEGAKRRKQTNYTQLELGRAGGGVFSRAPRRKQHTSSLSHFLPGRRVVVSWRDAQAVRVQIPPPP</sequence>
<protein>
    <submittedName>
        <fullName evidence="1">Uncharacterized protein</fullName>
    </submittedName>
</protein>
<proteinExistence type="predicted"/>
<name>A0A9N7TX59_PLEPL</name>
<gene>
    <name evidence="1" type="ORF">PLEPLA_LOCUS8153</name>
</gene>